<keyword evidence="2" id="KW-1185">Reference proteome</keyword>
<dbReference type="AlphaFoldDB" id="A0A0F7FK43"/>
<dbReference type="Proteomes" id="UP000067434">
    <property type="component" value="Chromosome"/>
</dbReference>
<proteinExistence type="predicted"/>
<organism evidence="1 2">
    <name type="scientific">Infirmifilum uzonense</name>
    <dbReference type="NCBI Taxonomy" id="1550241"/>
    <lineage>
        <taxon>Archaea</taxon>
        <taxon>Thermoproteota</taxon>
        <taxon>Thermoprotei</taxon>
        <taxon>Thermofilales</taxon>
        <taxon>Thermofilaceae</taxon>
        <taxon>Infirmifilum</taxon>
    </lineage>
</organism>
<evidence type="ECO:0000313" key="1">
    <source>
        <dbReference type="EMBL" id="AKG39332.1"/>
    </source>
</evidence>
<accession>A0A0F7FK43</accession>
<name>A0A0F7FK43_9CREN</name>
<dbReference type="STRING" id="1550241.MA03_03135"/>
<reference evidence="1 2" key="1">
    <citation type="journal article" date="2015" name="Stand. Genomic Sci.">
        <title>Complete genome sequence of and proposal of Thermofilum uzonense sp. nov. a novel hyperthermophilic crenarchaeon and emended description of the genus Thermofilum.</title>
        <authorList>
            <person name="Toshchakov S.V."/>
            <person name="Korzhenkov A.A."/>
            <person name="Samarov N.I."/>
            <person name="Mazunin I.O."/>
            <person name="Mozhey O.I."/>
            <person name="Shmyr I.S."/>
            <person name="Derbikova K.S."/>
            <person name="Taranov E.A."/>
            <person name="Dominova I.N."/>
            <person name="Bonch-Osmolovskaya E.A."/>
            <person name="Patrushev M.V."/>
            <person name="Podosokorskaya O.A."/>
            <person name="Kublanov I.V."/>
        </authorList>
    </citation>
    <scope>NUCLEOTIDE SEQUENCE [LARGE SCALE GENOMIC DNA]</scope>
    <source>
        <strain evidence="1 2">1807-2</strain>
    </source>
</reference>
<dbReference type="PATRIC" id="fig|1550241.5.peg.664"/>
<sequence>MWFQMADARSPVYEEALLQELAYAIAHIAHAEQHLLEIDSQIAEPSLSTYIDRLRMGRKTLGEVLFGLVGVMKGGEGAESRTAAESFWCTVKHLSMAVVHCDECAEKVIRRLSEKLSTGDAVSAKSLLEDLSKIYSVRRDAFKMLIDILKGGDLKDLQVESARCREDLCVE</sequence>
<dbReference type="EMBL" id="CP009961">
    <property type="protein sequence ID" value="AKG39332.1"/>
    <property type="molecule type" value="Genomic_DNA"/>
</dbReference>
<dbReference type="KEGG" id="thf:MA03_03135"/>
<protein>
    <submittedName>
        <fullName evidence="1">Uncharacterized protein</fullName>
    </submittedName>
</protein>
<gene>
    <name evidence="1" type="ORF">MA03_03135</name>
</gene>
<evidence type="ECO:0000313" key="2">
    <source>
        <dbReference type="Proteomes" id="UP000067434"/>
    </source>
</evidence>
<dbReference type="HOGENOM" id="CLU_128034_0_0_2"/>